<protein>
    <submittedName>
        <fullName evidence="1">Uncharacterized protein</fullName>
    </submittedName>
</protein>
<organism evidence="1 2">
    <name type="scientific">Mariprofundus aestuarium</name>
    <dbReference type="NCBI Taxonomy" id="1921086"/>
    <lineage>
        <taxon>Bacteria</taxon>
        <taxon>Pseudomonadati</taxon>
        <taxon>Pseudomonadota</taxon>
        <taxon>Candidatius Mariprofundia</taxon>
        <taxon>Mariprofundales</taxon>
        <taxon>Mariprofundaceae</taxon>
        <taxon>Mariprofundus</taxon>
    </lineage>
</organism>
<evidence type="ECO:0000313" key="2">
    <source>
        <dbReference type="Proteomes" id="UP000231701"/>
    </source>
</evidence>
<dbReference type="AlphaFoldDB" id="A0A2K8L132"/>
<accession>A0A2K8L132</accession>
<evidence type="ECO:0000313" key="1">
    <source>
        <dbReference type="EMBL" id="ATX80782.1"/>
    </source>
</evidence>
<gene>
    <name evidence="1" type="ORF">Ga0123461_2383</name>
</gene>
<proteinExistence type="predicted"/>
<dbReference type="EMBL" id="CP018799">
    <property type="protein sequence ID" value="ATX80782.1"/>
    <property type="molecule type" value="Genomic_DNA"/>
</dbReference>
<sequence>MESEFMRHFDRYLLLCSMLISLSACSSMPKMFWDTDESSGVATTSGKVATRAPLELPPELKGELDLPVAEKGVELTASAAPLPERYAEAVAGKPVALSARLYKIQPGQLLSSVVDAMTLLNLPVNSVDSPSGIITTDWVRKGQEGFSDVMMGSIGMSGAIKVIRYRFIVRVFKLKGGEAYRSRLEVRLLTQGYQNSHWVNKRSLPNRSDELFGAVEKQVGRIPPPTVSAEAEPAR</sequence>
<dbReference type="PROSITE" id="PS51257">
    <property type="entry name" value="PROKAR_LIPOPROTEIN"/>
    <property type="match status" value="1"/>
</dbReference>
<dbReference type="Proteomes" id="UP000231701">
    <property type="component" value="Chromosome"/>
</dbReference>
<reference evidence="1 2" key="1">
    <citation type="submission" date="2016-12" db="EMBL/GenBank/DDBJ databases">
        <title>Isolation and genomic insights into novel planktonic Zetaproteobacteria from stratified waters of the Chesapeake Bay.</title>
        <authorList>
            <person name="McAllister S.M."/>
            <person name="Kato S."/>
            <person name="Chan C.S."/>
            <person name="Chiu B.K."/>
            <person name="Field E.K."/>
        </authorList>
    </citation>
    <scope>NUCLEOTIDE SEQUENCE [LARGE SCALE GENOMIC DNA]</scope>
    <source>
        <strain evidence="1 2">CP-5</strain>
    </source>
</reference>
<dbReference type="KEGG" id="maes:Ga0123461_2383"/>
<keyword evidence="2" id="KW-1185">Reference proteome</keyword>
<name>A0A2K8L132_MARES</name>